<name>A0A2U0U331_9BACT</name>
<sequence>MRLSEERGSMLHGVLLMALFACAAFYIGEMSWVKALSLSPMVVGIILGMIYANSLRNNLPDTWVPGIVFSSKRILRFGIILYGFKLSFQDVMAVGIPAIVIDAIVVVSTILIGIVLGKILKMDRSIALLTASGSAICGAAAVMGVDGAIKPKPYKTAVAVATVVIFGTLSMFLYPVLYRAGIFDLDPGQMGIFTGATVHEVAHVVGAGNAMGADVSDSAIIVKMIRVMMLVPVLLVIAFFVAKDVAKRGESQGKSKINIPWFAVLFLVVIAFNSLNLLPTCVVDMINTLDTFLLTMAMTALGAETNFEKFKKAGFKPFLLAAMLYVWLIGGGYCMAKYLVPLMM</sequence>
<proteinExistence type="inferred from homology"/>
<gene>
    <name evidence="8" type="ORF">C7379_1162</name>
</gene>
<dbReference type="OrthoDB" id="9811391at2"/>
<evidence type="ECO:0000256" key="6">
    <source>
        <dbReference type="ARBA" id="ARBA00023136"/>
    </source>
</evidence>
<feature type="transmembrane region" description="Helical" evidence="7">
    <location>
        <begin position="126"/>
        <end position="145"/>
    </location>
</feature>
<feature type="transmembrane region" description="Helical" evidence="7">
    <location>
        <begin position="35"/>
        <end position="52"/>
    </location>
</feature>
<dbReference type="Proteomes" id="UP000245870">
    <property type="component" value="Unassembled WGS sequence"/>
</dbReference>
<evidence type="ECO:0000313" key="9">
    <source>
        <dbReference type="Proteomes" id="UP000245870"/>
    </source>
</evidence>
<reference evidence="8 9" key="1">
    <citation type="submission" date="2018-05" db="EMBL/GenBank/DDBJ databases">
        <title>Genomic Encyclopedia of Type Strains, Phase IV (KMG-IV): sequencing the most valuable type-strain genomes for metagenomic binning, comparative biology and taxonomic classification.</title>
        <authorList>
            <person name="Goeker M."/>
        </authorList>
    </citation>
    <scope>NUCLEOTIDE SEQUENCE [LARGE SCALE GENOMIC DNA]</scope>
    <source>
        <strain evidence="8 9">DSM 100333</strain>
    </source>
</reference>
<keyword evidence="5 7" id="KW-1133">Transmembrane helix</keyword>
<keyword evidence="4 7" id="KW-0812">Transmembrane</keyword>
<evidence type="ECO:0000256" key="2">
    <source>
        <dbReference type="ARBA" id="ARBA00007977"/>
    </source>
</evidence>
<evidence type="ECO:0000313" key="8">
    <source>
        <dbReference type="EMBL" id="PVX51097.1"/>
    </source>
</evidence>
<keyword evidence="3" id="KW-1003">Cell membrane</keyword>
<dbReference type="PANTHER" id="PTHR30106:SF2">
    <property type="entry name" value="UPF0324 INNER MEMBRANE PROTEIN YEIH"/>
    <property type="match status" value="1"/>
</dbReference>
<dbReference type="Pfam" id="PF03601">
    <property type="entry name" value="Cons_hypoth698"/>
    <property type="match status" value="1"/>
</dbReference>
<feature type="transmembrane region" description="Helical" evidence="7">
    <location>
        <begin position="261"/>
        <end position="279"/>
    </location>
</feature>
<evidence type="ECO:0000256" key="7">
    <source>
        <dbReference type="SAM" id="Phobius"/>
    </source>
</evidence>
<dbReference type="RefSeq" id="WP_116616931.1">
    <property type="nucleotide sequence ID" value="NZ_CAMPWS010000002.1"/>
</dbReference>
<feature type="transmembrane region" description="Helical" evidence="7">
    <location>
        <begin position="12"/>
        <end position="28"/>
    </location>
</feature>
<dbReference type="NCBIfam" id="TIGR00698">
    <property type="entry name" value="YeiH family putative sulfate export transporter"/>
    <property type="match status" value="1"/>
</dbReference>
<feature type="transmembrane region" description="Helical" evidence="7">
    <location>
        <begin position="285"/>
        <end position="306"/>
    </location>
</feature>
<dbReference type="PANTHER" id="PTHR30106">
    <property type="entry name" value="INNER MEMBRANE PROTEIN YEIH-RELATED"/>
    <property type="match status" value="1"/>
</dbReference>
<dbReference type="AlphaFoldDB" id="A0A2U0U331"/>
<evidence type="ECO:0000256" key="5">
    <source>
        <dbReference type="ARBA" id="ARBA00022989"/>
    </source>
</evidence>
<feature type="transmembrane region" description="Helical" evidence="7">
    <location>
        <begin position="318"/>
        <end position="340"/>
    </location>
</feature>
<dbReference type="InterPro" id="IPR004630">
    <property type="entry name" value="UPF0324_YeiH-like"/>
</dbReference>
<evidence type="ECO:0000256" key="4">
    <source>
        <dbReference type="ARBA" id="ARBA00022692"/>
    </source>
</evidence>
<comment type="subcellular location">
    <subcellularLocation>
        <location evidence="1">Cell membrane</location>
        <topology evidence="1">Multi-pass membrane protein</topology>
    </subcellularLocation>
</comment>
<evidence type="ECO:0000256" key="3">
    <source>
        <dbReference type="ARBA" id="ARBA00022475"/>
    </source>
</evidence>
<accession>A0A2U0U331</accession>
<feature type="transmembrane region" description="Helical" evidence="7">
    <location>
        <begin position="220"/>
        <end position="241"/>
    </location>
</feature>
<dbReference type="GO" id="GO:0005886">
    <property type="term" value="C:plasma membrane"/>
    <property type="evidence" value="ECO:0007669"/>
    <property type="project" value="UniProtKB-SubCell"/>
</dbReference>
<dbReference type="EMBL" id="QENY01000016">
    <property type="protein sequence ID" value="PVX51097.1"/>
    <property type="molecule type" value="Genomic_DNA"/>
</dbReference>
<feature type="transmembrane region" description="Helical" evidence="7">
    <location>
        <begin position="157"/>
        <end position="177"/>
    </location>
</feature>
<evidence type="ECO:0000256" key="1">
    <source>
        <dbReference type="ARBA" id="ARBA00004651"/>
    </source>
</evidence>
<protein>
    <submittedName>
        <fullName evidence="8">Putative integral membrane protein (TIGR00698 family)</fullName>
    </submittedName>
</protein>
<dbReference type="PROSITE" id="PS51257">
    <property type="entry name" value="PROKAR_LIPOPROTEIN"/>
    <property type="match status" value="1"/>
</dbReference>
<organism evidence="8 9">
    <name type="scientific">Hallella colorans</name>
    <dbReference type="NCBI Taxonomy" id="1703337"/>
    <lineage>
        <taxon>Bacteria</taxon>
        <taxon>Pseudomonadati</taxon>
        <taxon>Bacteroidota</taxon>
        <taxon>Bacteroidia</taxon>
        <taxon>Bacteroidales</taxon>
        <taxon>Prevotellaceae</taxon>
        <taxon>Hallella</taxon>
    </lineage>
</organism>
<keyword evidence="9" id="KW-1185">Reference proteome</keyword>
<dbReference type="InterPro" id="IPR018383">
    <property type="entry name" value="UPF0324_pro"/>
</dbReference>
<feature type="transmembrane region" description="Helical" evidence="7">
    <location>
        <begin position="96"/>
        <end position="120"/>
    </location>
</feature>
<comment type="caution">
    <text evidence="8">The sequence shown here is derived from an EMBL/GenBank/DDBJ whole genome shotgun (WGS) entry which is preliminary data.</text>
</comment>
<comment type="similarity">
    <text evidence="2">Belongs to the UPF0324 family.</text>
</comment>
<keyword evidence="6 7" id="KW-0472">Membrane</keyword>